<reference evidence="7" key="1">
    <citation type="submission" date="2023-06" db="EMBL/GenBank/DDBJ databases">
        <authorList>
            <person name="Delattre M."/>
        </authorList>
    </citation>
    <scope>NUCLEOTIDE SEQUENCE</scope>
    <source>
        <strain evidence="7">AF72</strain>
    </source>
</reference>
<proteinExistence type="predicted"/>
<evidence type="ECO:0000259" key="6">
    <source>
        <dbReference type="PROSITE" id="PS50262"/>
    </source>
</evidence>
<dbReference type="GO" id="GO:0008528">
    <property type="term" value="F:G protein-coupled peptide receptor activity"/>
    <property type="evidence" value="ECO:0007669"/>
    <property type="project" value="InterPro"/>
</dbReference>
<feature type="transmembrane region" description="Helical" evidence="5">
    <location>
        <begin position="202"/>
        <end position="226"/>
    </location>
</feature>
<dbReference type="InterPro" id="IPR017452">
    <property type="entry name" value="GPCR_Rhodpsn_7TM"/>
</dbReference>
<dbReference type="AlphaFoldDB" id="A0AA36GH24"/>
<dbReference type="InterPro" id="IPR019427">
    <property type="entry name" value="7TM_GPCR_serpentine_rcpt_Srw"/>
</dbReference>
<evidence type="ECO:0000313" key="8">
    <source>
        <dbReference type="Proteomes" id="UP001177023"/>
    </source>
</evidence>
<comment type="subcellular location">
    <subcellularLocation>
        <location evidence="1">Membrane</location>
    </subcellularLocation>
</comment>
<protein>
    <recommendedName>
        <fullName evidence="6">G-protein coupled receptors family 1 profile domain-containing protein</fullName>
    </recommendedName>
</protein>
<feature type="non-terminal residue" evidence="7">
    <location>
        <position position="332"/>
    </location>
</feature>
<evidence type="ECO:0000256" key="3">
    <source>
        <dbReference type="ARBA" id="ARBA00022989"/>
    </source>
</evidence>
<dbReference type="Proteomes" id="UP001177023">
    <property type="component" value="Unassembled WGS sequence"/>
</dbReference>
<keyword evidence="4 5" id="KW-0472">Membrane</keyword>
<dbReference type="InterPro" id="IPR000276">
    <property type="entry name" value="GPCR_Rhodpsn"/>
</dbReference>
<keyword evidence="3 5" id="KW-1133">Transmembrane helix</keyword>
<dbReference type="Pfam" id="PF10324">
    <property type="entry name" value="7TM_GPCR_Srw"/>
    <property type="match status" value="1"/>
</dbReference>
<dbReference type="PROSITE" id="PS00237">
    <property type="entry name" value="G_PROTEIN_RECEP_F1_1"/>
    <property type="match status" value="1"/>
</dbReference>
<dbReference type="PROSITE" id="PS50262">
    <property type="entry name" value="G_PROTEIN_RECEP_F1_2"/>
    <property type="match status" value="1"/>
</dbReference>
<dbReference type="EMBL" id="CATQJA010002796">
    <property type="protein sequence ID" value="CAJ0588006.1"/>
    <property type="molecule type" value="Genomic_DNA"/>
</dbReference>
<evidence type="ECO:0000256" key="2">
    <source>
        <dbReference type="ARBA" id="ARBA00022692"/>
    </source>
</evidence>
<keyword evidence="2 5" id="KW-0812">Transmembrane</keyword>
<evidence type="ECO:0000256" key="4">
    <source>
        <dbReference type="ARBA" id="ARBA00023136"/>
    </source>
</evidence>
<feature type="transmembrane region" description="Helical" evidence="5">
    <location>
        <begin position="127"/>
        <end position="145"/>
    </location>
</feature>
<feature type="transmembrane region" description="Helical" evidence="5">
    <location>
        <begin position="247"/>
        <end position="270"/>
    </location>
</feature>
<dbReference type="Gene3D" id="1.20.1070.10">
    <property type="entry name" value="Rhodopsin 7-helix transmembrane proteins"/>
    <property type="match status" value="1"/>
</dbReference>
<feature type="domain" description="G-protein coupled receptors family 1 profile" evidence="6">
    <location>
        <begin position="4"/>
        <end position="253"/>
    </location>
</feature>
<feature type="transmembrane region" description="Helical" evidence="5">
    <location>
        <begin position="42"/>
        <end position="62"/>
    </location>
</feature>
<sequence>MEAQNRLIEAVLARHNWNITYSMPSVEGLQTVTTIAEFDMTLLLSAISIADILFFIHCVPDFLTTLQTMYTHPYFRRFYYASHFWCHTGANVFAATSSWLMVGVAVERYAAIRTPFHTRLQSNHVRALAVFSLVGASLLSAYRLFEGYYDYTEVSRSKAGLSPYCFLVFEYARRKRVPAVQPFGQGLLAQITNHDVIGWAKWLSVACFVVPYVLILLLNIGIVYELRRRPDSSGNQRLQDRAVTGTIFTIFAWNLVTDFWLVLPFLWELLIRTDRNWSTTWMVPSWELRLFLTNIFFSLDLNGKVLNVVCIAWYQSRSGRSSCECCKNIGIA</sequence>
<evidence type="ECO:0000313" key="7">
    <source>
        <dbReference type="EMBL" id="CAJ0588006.1"/>
    </source>
</evidence>
<feature type="transmembrane region" description="Helical" evidence="5">
    <location>
        <begin position="82"/>
        <end position="106"/>
    </location>
</feature>
<dbReference type="PANTHER" id="PTHR46895">
    <property type="entry name" value="PROTEIN CBG20548-RELATED"/>
    <property type="match status" value="1"/>
</dbReference>
<accession>A0AA36GH24</accession>
<keyword evidence="8" id="KW-1185">Reference proteome</keyword>
<dbReference type="PANTHER" id="PTHR46895:SF1">
    <property type="entry name" value="G-PROTEIN COUPLED RECEPTORS FAMILY 1 PROFILE DOMAIN-CONTAINING PROTEIN"/>
    <property type="match status" value="1"/>
</dbReference>
<evidence type="ECO:0000256" key="5">
    <source>
        <dbReference type="SAM" id="Phobius"/>
    </source>
</evidence>
<gene>
    <name evidence="7" type="ORF">MSPICULIGERA_LOCUS25959</name>
</gene>
<evidence type="ECO:0000256" key="1">
    <source>
        <dbReference type="ARBA" id="ARBA00004370"/>
    </source>
</evidence>
<comment type="caution">
    <text evidence="7">The sequence shown here is derived from an EMBL/GenBank/DDBJ whole genome shotgun (WGS) entry which is preliminary data.</text>
</comment>
<organism evidence="7 8">
    <name type="scientific">Mesorhabditis spiculigera</name>
    <dbReference type="NCBI Taxonomy" id="96644"/>
    <lineage>
        <taxon>Eukaryota</taxon>
        <taxon>Metazoa</taxon>
        <taxon>Ecdysozoa</taxon>
        <taxon>Nematoda</taxon>
        <taxon>Chromadorea</taxon>
        <taxon>Rhabditida</taxon>
        <taxon>Rhabditina</taxon>
        <taxon>Rhabditomorpha</taxon>
        <taxon>Rhabditoidea</taxon>
        <taxon>Rhabditidae</taxon>
        <taxon>Mesorhabditinae</taxon>
        <taxon>Mesorhabditis</taxon>
    </lineage>
</organism>
<dbReference type="SUPFAM" id="SSF81321">
    <property type="entry name" value="Family A G protein-coupled receptor-like"/>
    <property type="match status" value="1"/>
</dbReference>
<name>A0AA36GH24_9BILA</name>
<dbReference type="GO" id="GO:0016020">
    <property type="term" value="C:membrane"/>
    <property type="evidence" value="ECO:0007669"/>
    <property type="project" value="UniProtKB-SubCell"/>
</dbReference>